<sequence>MTRFLTLEFLQKNKIFLHANALWKYNSKHGVSNIIWPQYNIKNQNWYNNKKIILTKNHYNYRSQNKK</sequence>
<name>A0A0N9R3S2_9VIRU</name>
<proteinExistence type="predicted"/>
<gene>
    <name evidence="1" type="ORF">ceV_262</name>
</gene>
<reference evidence="1 2" key="1">
    <citation type="journal article" date="2015" name="Genome Announc.">
        <title>The 474-Kilobase-Pair Complete Genome Sequence of CeV-01B, a Virus Infecting Haptolina (Chrysochromulina) ericina (Prymnesiophyceae).</title>
        <authorList>
            <person name="Gallot-Lavallee L."/>
            <person name="Pagarete A."/>
            <person name="Legendre M."/>
            <person name="Santini S."/>
            <person name="Sandaa R.A."/>
            <person name="Himmelbauer H."/>
            <person name="Ogata H."/>
            <person name="Bratbak G."/>
            <person name="Claverie J.M."/>
        </authorList>
    </citation>
    <scope>NUCLEOTIDE SEQUENCE [LARGE SCALE GENOMIC DNA]</scope>
    <source>
        <strain evidence="1">CeV-01B</strain>
    </source>
</reference>
<protein>
    <submittedName>
        <fullName evidence="1">Uncharacterized protein</fullName>
    </submittedName>
</protein>
<accession>A0A0N9R3S2</accession>
<dbReference type="Proteomes" id="UP000203826">
    <property type="component" value="Segment"/>
</dbReference>
<evidence type="ECO:0000313" key="2">
    <source>
        <dbReference type="Proteomes" id="UP000203826"/>
    </source>
</evidence>
<keyword evidence="2" id="KW-1185">Reference proteome</keyword>
<dbReference type="KEGG" id="vg:26049129"/>
<dbReference type="EMBL" id="KT820662">
    <property type="protein sequence ID" value="ALH23168.1"/>
    <property type="molecule type" value="Genomic_DNA"/>
</dbReference>
<evidence type="ECO:0000313" key="1">
    <source>
        <dbReference type="EMBL" id="ALH23168.1"/>
    </source>
</evidence>
<organism evidence="1 2">
    <name type="scientific">Chrysochromulina ericina virus CeV-01B</name>
    <dbReference type="NCBI Taxonomy" id="3070830"/>
    <lineage>
        <taxon>Viruses</taxon>
        <taxon>Varidnaviria</taxon>
        <taxon>Bamfordvirae</taxon>
        <taxon>Nucleocytoviricota</taxon>
        <taxon>Megaviricetes</taxon>
        <taxon>Imitervirales</taxon>
        <taxon>Mesomimiviridae</taxon>
        <taxon>Tethysvirus</taxon>
        <taxon>Tethysvirus raunefjordenense</taxon>
    </lineage>
</organism>